<dbReference type="InterPro" id="IPR013083">
    <property type="entry name" value="Znf_RING/FYVE/PHD"/>
</dbReference>
<evidence type="ECO:0000259" key="11">
    <source>
        <dbReference type="PROSITE" id="PS50089"/>
    </source>
</evidence>
<dbReference type="SUPFAM" id="SSF57850">
    <property type="entry name" value="RING/U-box"/>
    <property type="match status" value="1"/>
</dbReference>
<proteinExistence type="predicted"/>
<dbReference type="PROSITE" id="PS50089">
    <property type="entry name" value="ZF_RING_2"/>
    <property type="match status" value="1"/>
</dbReference>
<sequence>MSSSQNPAAPVQSNSSSAPAESSNTNIPAVEPPSQASQPSQIQGQPQPPPPPINPYNPLKRQLSDNMEALIAQAKASKTAAGSTAAKAAQAETIYEKLERELTCSICCELFKDPVTLLNCLHNFCGSCVVPWAKRNDSCPSCRSPIQGCADAFALKPLIEMLLKERPDLVLSEDDIASYREIYKPGQKVNLTVFDSDAEDEDDNDNADGFVENDPDSDVEFVDQRLWQPCPCCAVGENAHPIYNCPDPIQDGDETDRWQFTFKEHRRCITCARSVPFNMDVDALRPGFCAACVNISCCALFGPCPDELGDTDFLLPLGDTGLYSDRNSVFVNWFQNNTYEQEAFRRWVQSDTNNHTWESLGKEMRDWILRNNNGIIPYGGFGDQRPITADDHVCRQCIAQIWDEHITDFMVSERERLGWTDNRPKCWYGKNCRTQRHSRDHCARLSHVWAEIPEGERRNARPAAPPRANVPVHVGGVRDNMPAESQEPAASQPQLPNRQDAPDDEAAILDLAADVPSQASVARDAEQSVPHPSPTTKTYQSRGTQTPPQSMPAQNPASLSSTSTSQSPLTHHTPPSTPHRRRLPSAPSARPSLRRTESTPSSTPPDPPPSKLGELNEVEDFASYSQPLPSSAMTPVHQRRILHPRRRRCAPEPGVDIRQIWADELELIEFMSNARESSGSSRYPVLNEVRERHLASQQDQEEDDGDGDGDTEASKRRRIR</sequence>
<feature type="compositionally biased region" description="Polar residues" evidence="10">
    <location>
        <begin position="623"/>
        <end position="633"/>
    </location>
</feature>
<protein>
    <submittedName>
        <fullName evidence="12">E3 ubiquitin-protein ligase</fullName>
    </submittedName>
</protein>
<evidence type="ECO:0000256" key="9">
    <source>
        <dbReference type="PROSITE-ProRule" id="PRU00175"/>
    </source>
</evidence>
<dbReference type="PANTHER" id="PTHR16079:SF4">
    <property type="entry name" value="E3 UBIQUITIN-PROTEIN LIGASE CHFR"/>
    <property type="match status" value="1"/>
</dbReference>
<dbReference type="Pfam" id="PF00097">
    <property type="entry name" value="zf-C3HC4"/>
    <property type="match status" value="1"/>
</dbReference>
<dbReference type="Proteomes" id="UP001221413">
    <property type="component" value="Unassembled WGS sequence"/>
</dbReference>
<feature type="compositionally biased region" description="Polar residues" evidence="10">
    <location>
        <begin position="534"/>
        <end position="557"/>
    </location>
</feature>
<feature type="compositionally biased region" description="Low complexity" evidence="10">
    <location>
        <begin position="558"/>
        <end position="574"/>
    </location>
</feature>
<dbReference type="AlphaFoldDB" id="A0AAD6J330"/>
<feature type="compositionally biased region" description="Low complexity" evidence="10">
    <location>
        <begin position="13"/>
        <end position="24"/>
    </location>
</feature>
<evidence type="ECO:0000256" key="4">
    <source>
        <dbReference type="ARBA" id="ARBA00022771"/>
    </source>
</evidence>
<dbReference type="GO" id="GO:0005634">
    <property type="term" value="C:nucleus"/>
    <property type="evidence" value="ECO:0007669"/>
    <property type="project" value="TreeGrafter"/>
</dbReference>
<keyword evidence="5" id="KW-0833">Ubl conjugation pathway</keyword>
<evidence type="ECO:0000313" key="13">
    <source>
        <dbReference type="Proteomes" id="UP001221413"/>
    </source>
</evidence>
<feature type="compositionally biased region" description="Low complexity" evidence="10">
    <location>
        <begin position="32"/>
        <end position="45"/>
    </location>
</feature>
<evidence type="ECO:0000256" key="8">
    <source>
        <dbReference type="ARBA" id="ARBA00023306"/>
    </source>
</evidence>
<keyword evidence="6" id="KW-0862">Zinc</keyword>
<dbReference type="PROSITE" id="PS00518">
    <property type="entry name" value="ZF_RING_1"/>
    <property type="match status" value="1"/>
</dbReference>
<dbReference type="GO" id="GO:0004842">
    <property type="term" value="F:ubiquitin-protein transferase activity"/>
    <property type="evidence" value="ECO:0007669"/>
    <property type="project" value="TreeGrafter"/>
</dbReference>
<feature type="domain" description="RING-type" evidence="11">
    <location>
        <begin position="104"/>
        <end position="143"/>
    </location>
</feature>
<evidence type="ECO:0000256" key="3">
    <source>
        <dbReference type="ARBA" id="ARBA00022723"/>
    </source>
</evidence>
<evidence type="ECO:0000256" key="1">
    <source>
        <dbReference type="ARBA" id="ARBA00004322"/>
    </source>
</evidence>
<dbReference type="InterPro" id="IPR052256">
    <property type="entry name" value="E3_ubiquitin-ligase_CHFR"/>
</dbReference>
<evidence type="ECO:0000256" key="5">
    <source>
        <dbReference type="ARBA" id="ARBA00022786"/>
    </source>
</evidence>
<comment type="subcellular location">
    <subcellularLocation>
        <location evidence="1">Nucleus</location>
        <location evidence="1">PML body</location>
    </subcellularLocation>
</comment>
<dbReference type="PANTHER" id="PTHR16079">
    <property type="entry name" value="UBIQUITIN LIGASE PROTEIN CHFR"/>
    <property type="match status" value="1"/>
</dbReference>
<dbReference type="GO" id="GO:0016567">
    <property type="term" value="P:protein ubiquitination"/>
    <property type="evidence" value="ECO:0007669"/>
    <property type="project" value="TreeGrafter"/>
</dbReference>
<keyword evidence="4 9" id="KW-0863">Zinc-finger</keyword>
<keyword evidence="2" id="KW-0808">Transferase</keyword>
<accession>A0AAD6J330</accession>
<organism evidence="12 13">
    <name type="scientific">Drechslerella dactyloides</name>
    <name type="common">Nematode-trapping fungus</name>
    <name type="synonym">Arthrobotrys dactyloides</name>
    <dbReference type="NCBI Taxonomy" id="74499"/>
    <lineage>
        <taxon>Eukaryota</taxon>
        <taxon>Fungi</taxon>
        <taxon>Dikarya</taxon>
        <taxon>Ascomycota</taxon>
        <taxon>Pezizomycotina</taxon>
        <taxon>Orbiliomycetes</taxon>
        <taxon>Orbiliales</taxon>
        <taxon>Orbiliaceae</taxon>
        <taxon>Drechslerella</taxon>
    </lineage>
</organism>
<dbReference type="GO" id="GO:0008270">
    <property type="term" value="F:zinc ion binding"/>
    <property type="evidence" value="ECO:0007669"/>
    <property type="project" value="UniProtKB-KW"/>
</dbReference>
<name>A0AAD6J330_DREDA</name>
<dbReference type="InterPro" id="IPR001841">
    <property type="entry name" value="Znf_RING"/>
</dbReference>
<keyword evidence="13" id="KW-1185">Reference proteome</keyword>
<keyword evidence="7" id="KW-0539">Nucleus</keyword>
<keyword evidence="3" id="KW-0479">Metal-binding</keyword>
<dbReference type="SMART" id="SM00184">
    <property type="entry name" value="RING"/>
    <property type="match status" value="1"/>
</dbReference>
<feature type="compositionally biased region" description="Basic residues" evidence="10">
    <location>
        <begin position="637"/>
        <end position="648"/>
    </location>
</feature>
<feature type="region of interest" description="Disordered" evidence="10">
    <location>
        <begin position="674"/>
        <end position="720"/>
    </location>
</feature>
<dbReference type="InterPro" id="IPR018957">
    <property type="entry name" value="Znf_C3HC4_RING-type"/>
</dbReference>
<dbReference type="EMBL" id="JAQGDS010000002">
    <property type="protein sequence ID" value="KAJ6263435.1"/>
    <property type="molecule type" value="Genomic_DNA"/>
</dbReference>
<comment type="caution">
    <text evidence="12">The sequence shown here is derived from an EMBL/GenBank/DDBJ whole genome shotgun (WGS) entry which is preliminary data.</text>
</comment>
<feature type="compositionally biased region" description="Polar residues" evidence="10">
    <location>
        <begin position="488"/>
        <end position="497"/>
    </location>
</feature>
<dbReference type="Gene3D" id="3.30.40.10">
    <property type="entry name" value="Zinc/RING finger domain, C3HC4 (zinc finger)"/>
    <property type="match status" value="1"/>
</dbReference>
<evidence type="ECO:0000256" key="2">
    <source>
        <dbReference type="ARBA" id="ARBA00022679"/>
    </source>
</evidence>
<dbReference type="InterPro" id="IPR040909">
    <property type="entry name" value="CHFR_Znf-CRD"/>
</dbReference>
<feature type="region of interest" description="Disordered" evidence="10">
    <location>
        <begin position="456"/>
        <end position="501"/>
    </location>
</feature>
<feature type="region of interest" description="Disordered" evidence="10">
    <location>
        <begin position="1"/>
        <end position="60"/>
    </location>
</feature>
<reference evidence="12" key="1">
    <citation type="submission" date="2023-01" db="EMBL/GenBank/DDBJ databases">
        <title>The chitinases involved in constricting ring structure development in the nematode-trapping fungus Drechslerella dactyloides.</title>
        <authorList>
            <person name="Wang R."/>
            <person name="Zhang L."/>
            <person name="Tang P."/>
            <person name="Li S."/>
            <person name="Liang L."/>
        </authorList>
    </citation>
    <scope>NUCLEOTIDE SEQUENCE</scope>
    <source>
        <strain evidence="12">YMF1.00031</strain>
    </source>
</reference>
<evidence type="ECO:0000313" key="12">
    <source>
        <dbReference type="EMBL" id="KAJ6263435.1"/>
    </source>
</evidence>
<dbReference type="Pfam" id="PF17979">
    <property type="entry name" value="zf-CRD"/>
    <property type="match status" value="1"/>
</dbReference>
<feature type="region of interest" description="Disordered" evidence="10">
    <location>
        <begin position="517"/>
        <end position="652"/>
    </location>
</feature>
<evidence type="ECO:0000256" key="6">
    <source>
        <dbReference type="ARBA" id="ARBA00022833"/>
    </source>
</evidence>
<dbReference type="InterPro" id="IPR017907">
    <property type="entry name" value="Znf_RING_CS"/>
</dbReference>
<gene>
    <name evidence="12" type="ORF">Dda_1998</name>
</gene>
<feature type="compositionally biased region" description="Acidic residues" evidence="10">
    <location>
        <begin position="699"/>
        <end position="711"/>
    </location>
</feature>
<keyword evidence="8" id="KW-0131">Cell cycle</keyword>
<evidence type="ECO:0000256" key="7">
    <source>
        <dbReference type="ARBA" id="ARBA00023242"/>
    </source>
</evidence>
<dbReference type="GO" id="GO:0006511">
    <property type="term" value="P:ubiquitin-dependent protein catabolic process"/>
    <property type="evidence" value="ECO:0007669"/>
    <property type="project" value="TreeGrafter"/>
</dbReference>
<evidence type="ECO:0000256" key="10">
    <source>
        <dbReference type="SAM" id="MobiDB-lite"/>
    </source>
</evidence>
<feature type="compositionally biased region" description="Pro residues" evidence="10">
    <location>
        <begin position="46"/>
        <end position="55"/>
    </location>
</feature>